<dbReference type="Proteomes" id="UP001146793">
    <property type="component" value="Unassembled WGS sequence"/>
</dbReference>
<dbReference type="PANTHER" id="PTHR15010">
    <property type="entry name" value="ACYLOXYACYL HYDROLASE"/>
    <property type="match status" value="1"/>
</dbReference>
<comment type="caution">
    <text evidence="4">The sequence shown here is derived from an EMBL/GenBank/DDBJ whole genome shotgun (WGS) entry which is preliminary data.</text>
</comment>
<protein>
    <submittedName>
        <fullName evidence="4">Acyloxyacyl hydrolase</fullName>
    </submittedName>
</protein>
<evidence type="ECO:0000313" key="5">
    <source>
        <dbReference type="Proteomes" id="UP001146793"/>
    </source>
</evidence>
<dbReference type="EMBL" id="JANTQA010000051">
    <property type="protein sequence ID" value="KAJ3430482.1"/>
    <property type="molecule type" value="Genomic_DNA"/>
</dbReference>
<dbReference type="GO" id="GO:0050528">
    <property type="term" value="F:acyloxyacyl hydrolase activity"/>
    <property type="evidence" value="ECO:0007669"/>
    <property type="project" value="InterPro"/>
</dbReference>
<proteinExistence type="predicted"/>
<dbReference type="Gene3D" id="1.10.225.10">
    <property type="entry name" value="Saposin-like"/>
    <property type="match status" value="1"/>
</dbReference>
<dbReference type="SUPFAM" id="SSF47862">
    <property type="entry name" value="Saposin"/>
    <property type="match status" value="1"/>
</dbReference>
<evidence type="ECO:0000256" key="1">
    <source>
        <dbReference type="ARBA" id="ARBA00023157"/>
    </source>
</evidence>
<gene>
    <name evidence="4" type="ORF">M0812_23490</name>
</gene>
<dbReference type="InterPro" id="IPR048593">
    <property type="entry name" value="AOAH_Saposin_N"/>
</dbReference>
<sequence length="552" mass="63060">MRFSSLLIILLILAPYLKVNASIECLGSAFALSLIRDIADIEGKGMEHVLENFCEHFPLEMNEICTSYIETYGGRIIEKFNEVDNPDIVAYELGLCKNLKCRLFPDTAKDLKYLSKNQNRIKIEKCTIDSFEKDSKLKDSIWEIIMSEIKKITKKHIPLVDLDGDHFVTYKTLRGSNWRGRDCNDLVANYRPGIVPPSGDIDMDSNCNGIYGRDENGVSYEDKFCKESEPMGVLVIGDSVGAHFRVPPEYFNAQQLLDGALKESLIPLLEMEFDWPHKSYGTGHDTSYNKYCPGDVKSIYLEMRNINRCNHRNYQNLAVNGMESKKIKDLLSTTITKSQEQEDYPTLTILEIIGNDICHSESIEKFITNEQFKTNIIGFLDELDKTVAPGSKLMFIGMVRGSILYDSLHDNIHPFGHNTTYAEIYEYLKCQDLSPCPMWMTTNKTVRDAADAAGLRLDKVYKEIANSYTPKNFEIGYIDFPLPDIIDYVKKRGEPVSDLIEPVDGFHPSQLGQYLIAEMIWKNINLKYPTFIPKVNPYNEEIEKIFNDQGGY</sequence>
<dbReference type="PANTHER" id="PTHR15010:SF0">
    <property type="entry name" value="ACYLOXYACYL HYDROLASE"/>
    <property type="match status" value="1"/>
</dbReference>
<dbReference type="InterPro" id="IPR036514">
    <property type="entry name" value="SGNH_hydro_sf"/>
</dbReference>
<dbReference type="InterPro" id="IPR001087">
    <property type="entry name" value="GDSL"/>
</dbReference>
<dbReference type="Pfam" id="PF00657">
    <property type="entry name" value="Lipase_GDSL"/>
    <property type="match status" value="1"/>
</dbReference>
<dbReference type="SUPFAM" id="SSF52266">
    <property type="entry name" value="SGNH hydrolase"/>
    <property type="match status" value="1"/>
</dbReference>
<dbReference type="InterPro" id="IPR011001">
    <property type="entry name" value="Saposin-like"/>
</dbReference>
<name>A0AAV7YKV8_9EUKA</name>
<dbReference type="InterPro" id="IPR039676">
    <property type="entry name" value="AOAH"/>
</dbReference>
<dbReference type="GO" id="GO:0009104">
    <property type="term" value="P:lipopolysaccharide catabolic process"/>
    <property type="evidence" value="ECO:0007669"/>
    <property type="project" value="TreeGrafter"/>
</dbReference>
<feature type="signal peptide" evidence="2">
    <location>
        <begin position="1"/>
        <end position="21"/>
    </location>
</feature>
<feature type="domain" description="Saposin B-type" evidence="3">
    <location>
        <begin position="21"/>
        <end position="100"/>
    </location>
</feature>
<dbReference type="GO" id="GO:0005509">
    <property type="term" value="F:calcium ion binding"/>
    <property type="evidence" value="ECO:0007669"/>
    <property type="project" value="TreeGrafter"/>
</dbReference>
<evidence type="ECO:0000259" key="3">
    <source>
        <dbReference type="PROSITE" id="PS50015"/>
    </source>
</evidence>
<dbReference type="AlphaFoldDB" id="A0AAV7YKV8"/>
<reference evidence="4" key="1">
    <citation type="submission" date="2022-08" db="EMBL/GenBank/DDBJ databases">
        <title>Novel sulphate-reducing endosymbionts in the free-living metamonad Anaeramoeba.</title>
        <authorList>
            <person name="Jerlstrom-Hultqvist J."/>
            <person name="Cepicka I."/>
            <person name="Gallot-Lavallee L."/>
            <person name="Salas-Leiva D."/>
            <person name="Curtis B.A."/>
            <person name="Zahonova K."/>
            <person name="Pipaliya S."/>
            <person name="Dacks J."/>
            <person name="Roger A.J."/>
        </authorList>
    </citation>
    <scope>NUCLEOTIDE SEQUENCE</scope>
    <source>
        <strain evidence="4">Busselton2</strain>
    </source>
</reference>
<keyword evidence="4" id="KW-0378">Hydrolase</keyword>
<dbReference type="PROSITE" id="PS50015">
    <property type="entry name" value="SAP_B"/>
    <property type="match status" value="1"/>
</dbReference>
<keyword evidence="2" id="KW-0732">Signal</keyword>
<dbReference type="Gene3D" id="3.40.50.1110">
    <property type="entry name" value="SGNH hydrolase"/>
    <property type="match status" value="1"/>
</dbReference>
<evidence type="ECO:0000256" key="2">
    <source>
        <dbReference type="SAM" id="SignalP"/>
    </source>
</evidence>
<keyword evidence="1" id="KW-1015">Disulfide bond</keyword>
<dbReference type="Pfam" id="PF20825">
    <property type="entry name" value="Saposin"/>
    <property type="match status" value="1"/>
</dbReference>
<feature type="chain" id="PRO_5043933549" evidence="2">
    <location>
        <begin position="22"/>
        <end position="552"/>
    </location>
</feature>
<dbReference type="InterPro" id="IPR008139">
    <property type="entry name" value="SaposinB_dom"/>
</dbReference>
<dbReference type="SMART" id="SM00741">
    <property type="entry name" value="SapB"/>
    <property type="match status" value="1"/>
</dbReference>
<evidence type="ECO:0000313" key="4">
    <source>
        <dbReference type="EMBL" id="KAJ3430482.1"/>
    </source>
</evidence>
<accession>A0AAV7YKV8</accession>
<organism evidence="4 5">
    <name type="scientific">Anaeramoeba flamelloides</name>
    <dbReference type="NCBI Taxonomy" id="1746091"/>
    <lineage>
        <taxon>Eukaryota</taxon>
        <taxon>Metamonada</taxon>
        <taxon>Anaeramoebidae</taxon>
        <taxon>Anaeramoeba</taxon>
    </lineage>
</organism>